<organism evidence="1 2">
    <name type="scientific">Deinococcus cellulosilyticus (strain DSM 18568 / NBRC 106333 / KACC 11606 / 5516J-15)</name>
    <dbReference type="NCBI Taxonomy" id="1223518"/>
    <lineage>
        <taxon>Bacteria</taxon>
        <taxon>Thermotogati</taxon>
        <taxon>Deinococcota</taxon>
        <taxon>Deinococci</taxon>
        <taxon>Deinococcales</taxon>
        <taxon>Deinococcaceae</taxon>
        <taxon>Deinococcus</taxon>
    </lineage>
</organism>
<dbReference type="EMBL" id="BJXB01000042">
    <property type="protein sequence ID" value="GEM49759.1"/>
    <property type="molecule type" value="Genomic_DNA"/>
</dbReference>
<reference evidence="1 2" key="1">
    <citation type="submission" date="2019-07" db="EMBL/GenBank/DDBJ databases">
        <title>Whole genome shotgun sequence of Deinococcus cellulosilyticus NBRC 106333.</title>
        <authorList>
            <person name="Hosoyama A."/>
            <person name="Uohara A."/>
            <person name="Ohji S."/>
            <person name="Ichikawa N."/>
        </authorList>
    </citation>
    <scope>NUCLEOTIDE SEQUENCE [LARGE SCALE GENOMIC DNA]</scope>
    <source>
        <strain evidence="1 2">NBRC 106333</strain>
    </source>
</reference>
<name>A0A511NAA8_DEIC1</name>
<evidence type="ECO:0000313" key="1">
    <source>
        <dbReference type="EMBL" id="GEM49759.1"/>
    </source>
</evidence>
<comment type="caution">
    <text evidence="1">The sequence shown here is derived from an EMBL/GenBank/DDBJ whole genome shotgun (WGS) entry which is preliminary data.</text>
</comment>
<sequence length="118" mass="13383">MDLIYSHPRFPLPTPQRTDQCKVDVYADDDRHQVTVMFRLPRPSHKLDCDMYRVINAFYREALFRHLTPASSLKFYCVDSTGEHQHVQLEGLPGGYTGGQLMPCLSLPLPAVSSSMTA</sequence>
<protein>
    <submittedName>
        <fullName evidence="1">Uncharacterized protein</fullName>
    </submittedName>
</protein>
<dbReference type="RefSeq" id="WP_146890924.1">
    <property type="nucleotide sequence ID" value="NZ_BJXB01000042.1"/>
</dbReference>
<accession>A0A511NAA8</accession>
<dbReference type="AlphaFoldDB" id="A0A511NAA8"/>
<evidence type="ECO:0000313" key="2">
    <source>
        <dbReference type="Proteomes" id="UP000321306"/>
    </source>
</evidence>
<proteinExistence type="predicted"/>
<gene>
    <name evidence="1" type="ORF">DC3_53940</name>
</gene>
<dbReference type="OrthoDB" id="9843535at2"/>
<dbReference type="Proteomes" id="UP000321306">
    <property type="component" value="Unassembled WGS sequence"/>
</dbReference>
<keyword evidence="2" id="KW-1185">Reference proteome</keyword>